<dbReference type="InterPro" id="IPR016039">
    <property type="entry name" value="Thiolase-like"/>
</dbReference>
<feature type="domain" description="Beta-ketoacyl-[acyl-carrier-protein] synthase III N-terminal" evidence="4">
    <location>
        <begin position="113"/>
        <end position="190"/>
    </location>
</feature>
<comment type="caution">
    <text evidence="5">The sequence shown here is derived from an EMBL/GenBank/DDBJ whole genome shotgun (WGS) entry which is preliminary data.</text>
</comment>
<dbReference type="InterPro" id="IPR013747">
    <property type="entry name" value="ACP_syn_III_C"/>
</dbReference>
<evidence type="ECO:0000259" key="3">
    <source>
        <dbReference type="Pfam" id="PF08541"/>
    </source>
</evidence>
<sequence length="351" mass="38714">MAFLSISHVAIRGVVSCVPSKIDENLDAPVFAKGEAERVIAQTGIERKHVVADNMVVSDLFLKAAEQLLAELHWEKDSVDVLGVVSLSPDYLEPPTACIMQDRLKLSESCFTIDMNQGCPGWINGLATLSSLLSHGSMRRAILLNGDASTLLNSPYDKECRPLFGDAGVATALEFDNNAPDMQFDLGTRGKDFKAIWRKAGGLRVPITEDSLKMKNYGEHILRRDTDCVMDGMNVFAFGISVAPKSVKHLCEHFNIDLTKTDKFLMHQANLYMNSKIRKKLKIPEDKTPMCLKDYGNTSSASIPLTMTSQCHEEYASGRLDNIACAFGVGLAWGSVHFVTDHIICPEPIIY</sequence>
<feature type="domain" description="Beta-ketoacyl-[acyl-carrier-protein] synthase III C-terminal" evidence="3">
    <location>
        <begin position="255"/>
        <end position="337"/>
    </location>
</feature>
<dbReference type="InterPro" id="IPR013751">
    <property type="entry name" value="ACP_syn_III_N"/>
</dbReference>
<dbReference type="Proteomes" id="UP001589688">
    <property type="component" value="Unassembled WGS sequence"/>
</dbReference>
<proteinExistence type="predicted"/>
<evidence type="ECO:0000259" key="4">
    <source>
        <dbReference type="Pfam" id="PF08545"/>
    </source>
</evidence>
<reference evidence="5 6" key="1">
    <citation type="submission" date="2024-09" db="EMBL/GenBank/DDBJ databases">
        <authorList>
            <person name="Sun Q."/>
            <person name="Mori K."/>
        </authorList>
    </citation>
    <scope>NUCLEOTIDE SEQUENCE [LARGE SCALE GENOMIC DNA]</scope>
    <source>
        <strain evidence="5 6">ATCC 51272</strain>
    </source>
</reference>
<dbReference type="Gene3D" id="3.40.47.10">
    <property type="match status" value="1"/>
</dbReference>
<dbReference type="EMBL" id="JBHLZF010000001">
    <property type="protein sequence ID" value="MFB9896887.1"/>
    <property type="molecule type" value="Genomic_DNA"/>
</dbReference>
<gene>
    <name evidence="5" type="ORF">ACFFK8_03420</name>
</gene>
<dbReference type="PANTHER" id="PTHR34069:SF3">
    <property type="entry name" value="ACYL-COA:ACYL-COA ALKYLTRANSFERASE"/>
    <property type="match status" value="1"/>
</dbReference>
<dbReference type="PANTHER" id="PTHR34069">
    <property type="entry name" value="3-OXOACYL-[ACYL-CARRIER-PROTEIN] SYNTHASE 3"/>
    <property type="match status" value="1"/>
</dbReference>
<dbReference type="RefSeq" id="WP_027951839.1">
    <property type="nucleotide sequence ID" value="NZ_JADU01000008.1"/>
</dbReference>
<dbReference type="CDD" id="cd00830">
    <property type="entry name" value="KAS_III"/>
    <property type="match status" value="1"/>
</dbReference>
<keyword evidence="2" id="KW-0012">Acyltransferase</keyword>
<evidence type="ECO:0000256" key="1">
    <source>
        <dbReference type="ARBA" id="ARBA00022679"/>
    </source>
</evidence>
<evidence type="ECO:0000313" key="5">
    <source>
        <dbReference type="EMBL" id="MFB9896887.1"/>
    </source>
</evidence>
<protein>
    <submittedName>
        <fullName evidence="5">Ketoacyl-ACP synthase III</fullName>
    </submittedName>
</protein>
<evidence type="ECO:0000313" key="6">
    <source>
        <dbReference type="Proteomes" id="UP001589688"/>
    </source>
</evidence>
<dbReference type="Pfam" id="PF08545">
    <property type="entry name" value="ACP_syn_III"/>
    <property type="match status" value="1"/>
</dbReference>
<keyword evidence="6" id="KW-1185">Reference proteome</keyword>
<name>A0ABV5ZHN7_9BACT</name>
<keyword evidence="1" id="KW-0808">Transferase</keyword>
<organism evidence="5 6">
    <name type="scientific">Hallella seregens ATCC 51272</name>
    <dbReference type="NCBI Taxonomy" id="1336250"/>
    <lineage>
        <taxon>Bacteria</taxon>
        <taxon>Pseudomonadati</taxon>
        <taxon>Bacteroidota</taxon>
        <taxon>Bacteroidia</taxon>
        <taxon>Bacteroidales</taxon>
        <taxon>Prevotellaceae</taxon>
        <taxon>Hallella</taxon>
    </lineage>
</organism>
<evidence type="ECO:0000256" key="2">
    <source>
        <dbReference type="ARBA" id="ARBA00023315"/>
    </source>
</evidence>
<dbReference type="SUPFAM" id="SSF53901">
    <property type="entry name" value="Thiolase-like"/>
    <property type="match status" value="1"/>
</dbReference>
<dbReference type="Pfam" id="PF08541">
    <property type="entry name" value="ACP_syn_III_C"/>
    <property type="match status" value="1"/>
</dbReference>
<accession>A0ABV5ZHN7</accession>